<evidence type="ECO:0000313" key="6">
    <source>
        <dbReference type="Proteomes" id="UP001458880"/>
    </source>
</evidence>
<dbReference type="PANTHER" id="PTHR19303:SF26">
    <property type="entry name" value="TIGGER TRANSPOSABLE ELEMENT-DERIVED PROTEIN 1"/>
    <property type="match status" value="1"/>
</dbReference>
<dbReference type="Pfam" id="PF07727">
    <property type="entry name" value="RVT_2"/>
    <property type="match status" value="1"/>
</dbReference>
<protein>
    <submittedName>
        <fullName evidence="5">DDE superfamily endonuclease</fullName>
    </submittedName>
</protein>
<evidence type="ECO:0000256" key="2">
    <source>
        <dbReference type="SAM" id="MobiDB-lite"/>
    </source>
</evidence>
<organism evidence="5 6">
    <name type="scientific">Popillia japonica</name>
    <name type="common">Japanese beetle</name>
    <dbReference type="NCBI Taxonomy" id="7064"/>
    <lineage>
        <taxon>Eukaryota</taxon>
        <taxon>Metazoa</taxon>
        <taxon>Ecdysozoa</taxon>
        <taxon>Arthropoda</taxon>
        <taxon>Hexapoda</taxon>
        <taxon>Insecta</taxon>
        <taxon>Pterygota</taxon>
        <taxon>Neoptera</taxon>
        <taxon>Endopterygota</taxon>
        <taxon>Coleoptera</taxon>
        <taxon>Polyphaga</taxon>
        <taxon>Scarabaeiformia</taxon>
        <taxon>Scarabaeidae</taxon>
        <taxon>Rutelinae</taxon>
        <taxon>Popillia</taxon>
    </lineage>
</organism>
<feature type="coiled-coil region" evidence="1">
    <location>
        <begin position="123"/>
        <end position="151"/>
    </location>
</feature>
<keyword evidence="6" id="KW-1185">Reference proteome</keyword>
<dbReference type="InterPro" id="IPR050863">
    <property type="entry name" value="CenT-Element_Derived"/>
</dbReference>
<dbReference type="PANTHER" id="PTHR19303">
    <property type="entry name" value="TRANSPOSON"/>
    <property type="match status" value="1"/>
</dbReference>
<keyword evidence="1" id="KW-0175">Coiled coil</keyword>
<comment type="caution">
    <text evidence="5">The sequence shown here is derived from an EMBL/GenBank/DDBJ whole genome shotgun (WGS) entry which is preliminary data.</text>
</comment>
<dbReference type="GO" id="GO:0005634">
    <property type="term" value="C:nucleus"/>
    <property type="evidence" value="ECO:0007669"/>
    <property type="project" value="TreeGrafter"/>
</dbReference>
<evidence type="ECO:0000313" key="5">
    <source>
        <dbReference type="EMBL" id="KAK9719066.1"/>
    </source>
</evidence>
<dbReference type="GO" id="GO:0003677">
    <property type="term" value="F:DNA binding"/>
    <property type="evidence" value="ECO:0007669"/>
    <property type="project" value="TreeGrafter"/>
</dbReference>
<feature type="domain" description="Reverse transcriptase Ty1/copia-type" evidence="4">
    <location>
        <begin position="20"/>
        <end position="117"/>
    </location>
</feature>
<dbReference type="InterPro" id="IPR013103">
    <property type="entry name" value="RVT_2"/>
</dbReference>
<evidence type="ECO:0000259" key="3">
    <source>
        <dbReference type="Pfam" id="PF03184"/>
    </source>
</evidence>
<dbReference type="EMBL" id="JASPKY010000223">
    <property type="protein sequence ID" value="KAK9719066.1"/>
    <property type="molecule type" value="Genomic_DNA"/>
</dbReference>
<feature type="domain" description="DDE-1" evidence="3">
    <location>
        <begin position="236"/>
        <end position="335"/>
    </location>
</feature>
<name>A0AAW1KJC4_POPJA</name>
<dbReference type="InterPro" id="IPR004875">
    <property type="entry name" value="DDE_SF_endonuclease_dom"/>
</dbReference>
<dbReference type="GO" id="GO:0004519">
    <property type="term" value="F:endonuclease activity"/>
    <property type="evidence" value="ECO:0007669"/>
    <property type="project" value="UniProtKB-KW"/>
</dbReference>
<dbReference type="Proteomes" id="UP001458880">
    <property type="component" value="Unassembled WGS sequence"/>
</dbReference>
<feature type="compositionally biased region" description="Basic and acidic residues" evidence="2">
    <location>
        <begin position="510"/>
        <end position="529"/>
    </location>
</feature>
<feature type="region of interest" description="Disordered" evidence="2">
    <location>
        <begin position="491"/>
        <end position="536"/>
    </location>
</feature>
<accession>A0AAW1KJC4</accession>
<evidence type="ECO:0000259" key="4">
    <source>
        <dbReference type="Pfam" id="PF07727"/>
    </source>
</evidence>
<dbReference type="Pfam" id="PF03184">
    <property type="entry name" value="DDE_1"/>
    <property type="match status" value="1"/>
</dbReference>
<keyword evidence="5" id="KW-0255">Endonuclease</keyword>
<evidence type="ECO:0000256" key="1">
    <source>
        <dbReference type="SAM" id="Coils"/>
    </source>
</evidence>
<gene>
    <name evidence="5" type="ORF">QE152_g22867</name>
</gene>
<keyword evidence="5" id="KW-0378">Hydrolase</keyword>
<reference evidence="5 6" key="1">
    <citation type="journal article" date="2024" name="BMC Genomics">
        <title>De novo assembly and annotation of Popillia japonica's genome with initial clues to its potential as an invasive pest.</title>
        <authorList>
            <person name="Cucini C."/>
            <person name="Boschi S."/>
            <person name="Funari R."/>
            <person name="Cardaioli E."/>
            <person name="Iannotti N."/>
            <person name="Marturano G."/>
            <person name="Paoli F."/>
            <person name="Bruttini M."/>
            <person name="Carapelli A."/>
            <person name="Frati F."/>
            <person name="Nardi F."/>
        </authorList>
    </citation>
    <scope>NUCLEOTIDE SEQUENCE [LARGE SCALE GENOMIC DNA]</scope>
    <source>
        <strain evidence="5">DMR45628</strain>
    </source>
</reference>
<dbReference type="AlphaFoldDB" id="A0AAW1KJC4"/>
<sequence length="649" mass="75428">MTQKLEEHIYVNSRGCSVESTADKCIFYQKNRTDELMLALFVDDGLLVSRNRAKLNEILDELGNTFETKLFEAQLFCGMEIIRNREMRTLYVHQTAYAERILRRFNMFDAKAISIPADSVIRLEKVEQKRKEKLEKQQIAEENRIKRETKRKLKFEQDVTLKRTKVKSTSNKEQKKSVRPETQALDTKARKYLNFGEELWEEVLLLLYNAPGHPEELDDVNSEVKVVYLPPGTTALLLYNAPGHPEELDDVNSEVKVVYLPPGTTALLQPMDQAVIATFKAYYLRRTFSQVIKAIDSGEGITLREFWKNYNILDAIKNIGTAWNEVKQTKMNAVWKKLCPGMVQRSTDRGKQTMADTVVELTQELQQTTETCVQLARKLDMEADNADFKELILSRDEEFTNDDLIQLEAFRQSEENTTMPPTLDAKKFTTKGLAEVFNLIDTSLAKLESMDSDTERFENVCRHIQAIYWLPISKKIVENIWVNDNNHDEVEDVFGDDSHNDEDYGQGQVSDRESEQRENDGENKEHEPLRNISSLTGKNGYRWTTEVPLRQGRTRRENLVLHLPRPKGVAEEAWHLLLTEEILDIITLQTNEEIFRKRIIMLPQTYTRETNIMRYLSNLDEVVIVSYSQFLHSHQHVHTYTFTSIEKNK</sequence>
<keyword evidence="5" id="KW-0540">Nuclease</keyword>
<proteinExistence type="predicted"/>